<evidence type="ECO:0000313" key="3">
    <source>
        <dbReference type="RefSeq" id="XP_033458151.1"/>
    </source>
</evidence>
<organism evidence="3">
    <name type="scientific">Dissoconium aciculare CBS 342.82</name>
    <dbReference type="NCBI Taxonomy" id="1314786"/>
    <lineage>
        <taxon>Eukaryota</taxon>
        <taxon>Fungi</taxon>
        <taxon>Dikarya</taxon>
        <taxon>Ascomycota</taxon>
        <taxon>Pezizomycotina</taxon>
        <taxon>Dothideomycetes</taxon>
        <taxon>Dothideomycetidae</taxon>
        <taxon>Mycosphaerellales</taxon>
        <taxon>Dissoconiaceae</taxon>
        <taxon>Dissoconium</taxon>
    </lineage>
</organism>
<dbReference type="AlphaFoldDB" id="A0A6J3LZB4"/>
<dbReference type="GeneID" id="54363106"/>
<accession>A0A6J3LZB4</accession>
<dbReference type="RefSeq" id="XP_033458151.1">
    <property type="nucleotide sequence ID" value="XM_033605306.1"/>
</dbReference>
<feature type="compositionally biased region" description="Basic and acidic residues" evidence="1">
    <location>
        <begin position="527"/>
        <end position="536"/>
    </location>
</feature>
<reference evidence="3" key="2">
    <citation type="submission" date="2020-04" db="EMBL/GenBank/DDBJ databases">
        <authorList>
            <consortium name="NCBI Genome Project"/>
        </authorList>
    </citation>
    <scope>NUCLEOTIDE SEQUENCE</scope>
    <source>
        <strain evidence="3">CBS 342.82</strain>
    </source>
</reference>
<proteinExistence type="predicted"/>
<dbReference type="PANTHER" id="PTHR42055:SF1">
    <property type="entry name" value="YALI0E03476P"/>
    <property type="match status" value="1"/>
</dbReference>
<gene>
    <name evidence="3" type="ORF">K489DRAFT_382152</name>
</gene>
<protein>
    <submittedName>
        <fullName evidence="3">Uncharacterized protein</fullName>
    </submittedName>
</protein>
<keyword evidence="2" id="KW-1185">Reference proteome</keyword>
<dbReference type="PANTHER" id="PTHR42055">
    <property type="entry name" value="YALI0E03476P"/>
    <property type="match status" value="1"/>
</dbReference>
<evidence type="ECO:0000313" key="2">
    <source>
        <dbReference type="Proteomes" id="UP000504637"/>
    </source>
</evidence>
<name>A0A6J3LZB4_9PEZI</name>
<evidence type="ECO:0000256" key="1">
    <source>
        <dbReference type="SAM" id="MobiDB-lite"/>
    </source>
</evidence>
<reference evidence="3" key="3">
    <citation type="submission" date="2025-08" db="UniProtKB">
        <authorList>
            <consortium name="RefSeq"/>
        </authorList>
    </citation>
    <scope>IDENTIFICATION</scope>
    <source>
        <strain evidence="3">CBS 342.82</strain>
    </source>
</reference>
<sequence length="629" mass="70830">MARLPSLPRRFQFVLGLSLFFLFGLFFLGTSNTNDFDPLLDKVPKIGSQLQAGVHHAVEAAQNVVDHVPILLGPSAHTPPPEQANSSSGEAKWYTDWKWRNPFSDSVTFDEDRAVLPPVRPRPPIYTYYDPGGRRKDEKSKKAEQDILIAWRRAWWAQGFKPVILTSAESTHNPLYKTMQGLSLQPEMQQELMRWLAWSNMGSGILASWLAFPMSRYDDSLLTFLRRGEYPELAQYEDLGTALYVGSKDRVDSAIQEALASRAIGSVKSMYEAVSHQNLKLEPGTGSIAYYSADTIKSKYVPIRKLLDTPSTVGDALAMLPALINSHLHSNWQNSFPKGIAVLKPMPDKASVLIESAMSIATNLTHCPFSPIPASCPPNRARCEHCISNHFAITTPSGYRNDSKIFTIGTLPHPYTIATLVKSKSDMNVSFIRRETSRDLWIRALTQDILGKSGSSFARLPTLKDAVASDDGNARSIWLTAERPFQKDSSRVLEDLDWVLGFEIRRKEAEKGESGVSAPGRPPPPRKGHEFGDGDKLDEKDVAAQRSLLESARTKFALLRQKKNVDETAKEDFGRIRRAVEGWNLADTEAWKFVRAFNARQRIERKRWEDEEEAFLGKGFYDRWMDKIL</sequence>
<dbReference type="OrthoDB" id="5312133at2759"/>
<reference evidence="3" key="1">
    <citation type="submission" date="2020-01" db="EMBL/GenBank/DDBJ databases">
        <authorList>
            <consortium name="DOE Joint Genome Institute"/>
            <person name="Haridas S."/>
            <person name="Albert R."/>
            <person name="Binder M."/>
            <person name="Bloem J."/>
            <person name="Labutti K."/>
            <person name="Salamov A."/>
            <person name="Andreopoulos B."/>
            <person name="Baker S.E."/>
            <person name="Barry K."/>
            <person name="Bills G."/>
            <person name="Bluhm B.H."/>
            <person name="Cannon C."/>
            <person name="Castanera R."/>
            <person name="Culley D.E."/>
            <person name="Daum C."/>
            <person name="Ezra D."/>
            <person name="Gonzalez J.B."/>
            <person name="Henrissat B."/>
            <person name="Kuo A."/>
            <person name="Liang C."/>
            <person name="Lipzen A."/>
            <person name="Lutzoni F."/>
            <person name="Magnuson J."/>
            <person name="Mondo S."/>
            <person name="Nolan M."/>
            <person name="Ohm R."/>
            <person name="Pangilinan J."/>
            <person name="Park H.-J."/>
            <person name="Ramirez L."/>
            <person name="Alfaro M."/>
            <person name="Sun H."/>
            <person name="Tritt A."/>
            <person name="Yoshinaga Y."/>
            <person name="Zwiers L.-H."/>
            <person name="Turgeon B.G."/>
            <person name="Goodwin S.B."/>
            <person name="Spatafora J.W."/>
            <person name="Crous P.W."/>
            <person name="Grigoriev I.V."/>
        </authorList>
    </citation>
    <scope>NUCLEOTIDE SEQUENCE</scope>
    <source>
        <strain evidence="3">CBS 342.82</strain>
    </source>
</reference>
<feature type="region of interest" description="Disordered" evidence="1">
    <location>
        <begin position="510"/>
        <end position="536"/>
    </location>
</feature>
<dbReference type="Proteomes" id="UP000504637">
    <property type="component" value="Unplaced"/>
</dbReference>